<dbReference type="Gene3D" id="1.20.1270.60">
    <property type="entry name" value="Arfaptin homology (AH) domain/BAR domain"/>
    <property type="match status" value="1"/>
</dbReference>
<reference evidence="3" key="1">
    <citation type="submission" date="2020-10" db="EMBL/GenBank/DDBJ databases">
        <authorList>
            <person name="Palmer J.M."/>
        </authorList>
    </citation>
    <scope>NUCLEOTIDE SEQUENCE</scope>
    <source>
        <strain evidence="3">UCD 2041</strain>
    </source>
</reference>
<accession>A0A871R9H9</accession>
<feature type="compositionally biased region" description="Low complexity" evidence="1">
    <location>
        <begin position="543"/>
        <end position="558"/>
    </location>
</feature>
<dbReference type="KEGG" id="bbrx:BRETT_003314"/>
<proteinExistence type="predicted"/>
<feature type="compositionally biased region" description="Polar residues" evidence="1">
    <location>
        <begin position="491"/>
        <end position="509"/>
    </location>
</feature>
<dbReference type="InterPro" id="IPR028565">
    <property type="entry name" value="MHD"/>
</dbReference>
<evidence type="ECO:0000313" key="3">
    <source>
        <dbReference type="EMBL" id="QOU23123.1"/>
    </source>
</evidence>
<gene>
    <name evidence="3" type="ORF">BRETT_003314</name>
</gene>
<dbReference type="AlphaFoldDB" id="A0A871R9H9"/>
<dbReference type="PROSITE" id="PS51072">
    <property type="entry name" value="MHD"/>
    <property type="match status" value="1"/>
</dbReference>
<dbReference type="GeneID" id="64575238"/>
<feature type="compositionally biased region" description="Basic and acidic residues" evidence="1">
    <location>
        <begin position="247"/>
        <end position="257"/>
    </location>
</feature>
<feature type="compositionally biased region" description="Polar residues" evidence="1">
    <location>
        <begin position="341"/>
        <end position="360"/>
    </location>
</feature>
<protein>
    <recommendedName>
        <fullName evidence="2">MHD domain-containing protein</fullName>
    </recommendedName>
</protein>
<evidence type="ECO:0000256" key="1">
    <source>
        <dbReference type="SAM" id="MobiDB-lite"/>
    </source>
</evidence>
<name>A0A871R9H9_DEKBR</name>
<feature type="compositionally biased region" description="Basic and acidic residues" evidence="1">
    <location>
        <begin position="441"/>
        <end position="459"/>
    </location>
</feature>
<sequence length="930" mass="101046">MTDLSDEPKVTFASTILVEKSPVEAMEALNIRGEQLKEINHQLAEWLTAYGRLRLKYSDELKKLVTKGNGLLTEDTDRLLHNDKVDSMGLCTPMWNSVLQIARDEVKYFDSTTRTMGRDMIAPLKLYTRRNDPKLVEMDEIKGIASSISSSNADNGSSSLTKKKTQWSERAPAFFETFENYDYNRLLLLKDVFLKFQTELSDVLADLKKDNEAGIEHVLSFNPNDEIKRYASAVQKKTLLLDVADGTHKGKKSDKSLQKNGESLEGSGNHSEAHERLRSHSTTSSARAPSLSSEVSSNTVIRRRMAASKPSSRRLSIFKSYKKHTDELNNVPPATPAKNGNGFTNEPSRRMSSASSNRFSMHSGKKEKKKRGMRSRLGNFLHHKKKNNGEDTNGHAESSESTSRVSRASTSNTAEAEHTVAPIAEEHAVEAQNSDAVINKDGQKTESKSEGTNETKSSHLPEIPITPQFPAMKPTKRSDSFVSSKKSSVDNGLNLSSGKKINTADTTALSDKETLKSEKPSAEAQSERSAADISKSTAPADQKSASSEKPISSESTTTLPPLPSESLARPPPPTARKHAVQTSDGANTNRSNTERTPPVPPAQRRISTIGLQPARTGTLSNQGTGLSGNITGGGGLISGQIVHPSLTHPGLNASIVELFNATYKSGHCVRSNAIGEVAFSYILDEPVKKIPSKINMSLKSKSGKALPNFVVNTLFLEQSEKDPTSFTVSQPAQINLRTVGGLKYMLNGPEPPLVVQPVWKHDPTKSTVIISLRPSAKLDDYLQSNELVLSNVLISVSIQNAHAKSAATKPSGSFNREKARVTWSLPAGILFDSMKKEERFIARFITDGVAKESESGVQVRFTINNDDGAGAVGGLNNDLEITVMDDDPVENPFKSSTSLGQKDGSSSPSPEWSIVPTLKTIVAGGYSGHA</sequence>
<feature type="compositionally biased region" description="Low complexity" evidence="1">
    <location>
        <begin position="399"/>
        <end position="411"/>
    </location>
</feature>
<feature type="region of interest" description="Disordered" evidence="1">
    <location>
        <begin position="247"/>
        <end position="626"/>
    </location>
</feature>
<evidence type="ECO:0000259" key="2">
    <source>
        <dbReference type="PROSITE" id="PS51072"/>
    </source>
</evidence>
<organism evidence="3 4">
    <name type="scientific">Dekkera bruxellensis</name>
    <name type="common">Brettanomyces custersii</name>
    <dbReference type="NCBI Taxonomy" id="5007"/>
    <lineage>
        <taxon>Eukaryota</taxon>
        <taxon>Fungi</taxon>
        <taxon>Dikarya</taxon>
        <taxon>Ascomycota</taxon>
        <taxon>Saccharomycotina</taxon>
        <taxon>Pichiomycetes</taxon>
        <taxon>Pichiales</taxon>
        <taxon>Pichiaceae</taxon>
        <taxon>Brettanomyces</taxon>
    </lineage>
</organism>
<feature type="compositionally biased region" description="Polar residues" evidence="1">
    <location>
        <begin position="280"/>
        <end position="300"/>
    </location>
</feature>
<dbReference type="InterPro" id="IPR018808">
    <property type="entry name" value="Muniscin_C"/>
</dbReference>
<dbReference type="Proteomes" id="UP000663131">
    <property type="component" value="Chromosome 9"/>
</dbReference>
<reference evidence="3" key="2">
    <citation type="journal article" name="BMC Genomics">
        <title>New genome assemblies reveal patterns of domestication and adaptation across Brettanomyces (Dekkera) species.</title>
        <authorList>
            <person name="Roach M.J."/>
            <person name="Borneman A.R."/>
        </authorList>
    </citation>
    <scope>NUCLEOTIDE SEQUENCE</scope>
    <source>
        <strain evidence="3">UCD 2041</strain>
    </source>
</reference>
<evidence type="ECO:0000313" key="4">
    <source>
        <dbReference type="Proteomes" id="UP000663131"/>
    </source>
</evidence>
<dbReference type="EMBL" id="CP063137">
    <property type="protein sequence ID" value="QOU23123.1"/>
    <property type="molecule type" value="Genomic_DNA"/>
</dbReference>
<dbReference type="OrthoDB" id="331602at2759"/>
<feature type="compositionally biased region" description="Polar residues" evidence="1">
    <location>
        <begin position="605"/>
        <end position="622"/>
    </location>
</feature>
<dbReference type="InterPro" id="IPR027267">
    <property type="entry name" value="AH/BAR_dom_sf"/>
</dbReference>
<feature type="region of interest" description="Disordered" evidence="1">
    <location>
        <begin position="885"/>
        <end position="913"/>
    </location>
</feature>
<feature type="compositionally biased region" description="Polar residues" evidence="1">
    <location>
        <begin position="893"/>
        <end position="910"/>
    </location>
</feature>
<feature type="compositionally biased region" description="Basic and acidic residues" evidence="1">
    <location>
        <begin position="510"/>
        <end position="530"/>
    </location>
</feature>
<feature type="compositionally biased region" description="Polar residues" evidence="1">
    <location>
        <begin position="580"/>
        <end position="595"/>
    </location>
</feature>
<dbReference type="Pfam" id="PF10291">
    <property type="entry name" value="muHD"/>
    <property type="match status" value="1"/>
</dbReference>
<feature type="compositionally biased region" description="Basic and acidic residues" evidence="1">
    <location>
        <begin position="387"/>
        <end position="398"/>
    </location>
</feature>
<feature type="compositionally biased region" description="Low complexity" evidence="1">
    <location>
        <begin position="480"/>
        <end position="490"/>
    </location>
</feature>
<feature type="compositionally biased region" description="Polar residues" evidence="1">
    <location>
        <begin position="258"/>
        <end position="270"/>
    </location>
</feature>
<feature type="compositionally biased region" description="Basic residues" evidence="1">
    <location>
        <begin position="363"/>
        <end position="374"/>
    </location>
</feature>
<feature type="domain" description="MHD" evidence="2">
    <location>
        <begin position="648"/>
        <end position="905"/>
    </location>
</feature>
<dbReference type="SUPFAM" id="SSF103657">
    <property type="entry name" value="BAR/IMD domain-like"/>
    <property type="match status" value="1"/>
</dbReference>
<dbReference type="RefSeq" id="XP_041139616.1">
    <property type="nucleotide sequence ID" value="XM_041281825.1"/>
</dbReference>